<sequence>MDQVEERLIEEVRKYDHLYDSSSAHYKDCQMANNSWKEIAQSIGLDVTDCIKRWNNLRDKFVRLRKKLAPRSGDPGGKKVPALYHFLSWLAPHVKHRATESNFEPKPLSLSTQPPPVPAVCSPPSSNLAESPVSRGGFKRKRNQDDWLIKQITQLEERRMVLREKLVQDTSDEFSRFGQTVADLLRRVPEGRRADVHCSQDVV</sequence>
<accession>A0ACC2HEQ2</accession>
<evidence type="ECO:0000313" key="1">
    <source>
        <dbReference type="EMBL" id="KAJ8014484.1"/>
    </source>
</evidence>
<organism evidence="1 2">
    <name type="scientific">Dallia pectoralis</name>
    <name type="common">Alaska blackfish</name>
    <dbReference type="NCBI Taxonomy" id="75939"/>
    <lineage>
        <taxon>Eukaryota</taxon>
        <taxon>Metazoa</taxon>
        <taxon>Chordata</taxon>
        <taxon>Craniata</taxon>
        <taxon>Vertebrata</taxon>
        <taxon>Euteleostomi</taxon>
        <taxon>Actinopterygii</taxon>
        <taxon>Neopterygii</taxon>
        <taxon>Teleostei</taxon>
        <taxon>Protacanthopterygii</taxon>
        <taxon>Esociformes</taxon>
        <taxon>Umbridae</taxon>
        <taxon>Dallia</taxon>
    </lineage>
</organism>
<keyword evidence="2" id="KW-1185">Reference proteome</keyword>
<protein>
    <submittedName>
        <fullName evidence="1">Uncharacterized protein</fullName>
    </submittedName>
</protein>
<dbReference type="EMBL" id="CM055730">
    <property type="protein sequence ID" value="KAJ8014484.1"/>
    <property type="molecule type" value="Genomic_DNA"/>
</dbReference>
<name>A0ACC2HEQ2_DALPE</name>
<evidence type="ECO:0000313" key="2">
    <source>
        <dbReference type="Proteomes" id="UP001157502"/>
    </source>
</evidence>
<gene>
    <name evidence="1" type="ORF">DPEC_G00040710</name>
</gene>
<proteinExistence type="predicted"/>
<dbReference type="Proteomes" id="UP001157502">
    <property type="component" value="Chromosome 3"/>
</dbReference>
<comment type="caution">
    <text evidence="1">The sequence shown here is derived from an EMBL/GenBank/DDBJ whole genome shotgun (WGS) entry which is preliminary data.</text>
</comment>
<reference evidence="1" key="1">
    <citation type="submission" date="2021-05" db="EMBL/GenBank/DDBJ databases">
        <authorList>
            <person name="Pan Q."/>
            <person name="Jouanno E."/>
            <person name="Zahm M."/>
            <person name="Klopp C."/>
            <person name="Cabau C."/>
            <person name="Louis A."/>
            <person name="Berthelot C."/>
            <person name="Parey E."/>
            <person name="Roest Crollius H."/>
            <person name="Montfort J."/>
            <person name="Robinson-Rechavi M."/>
            <person name="Bouchez O."/>
            <person name="Lampietro C."/>
            <person name="Lopez Roques C."/>
            <person name="Donnadieu C."/>
            <person name="Postlethwait J."/>
            <person name="Bobe J."/>
            <person name="Dillon D."/>
            <person name="Chandos A."/>
            <person name="von Hippel F."/>
            <person name="Guiguen Y."/>
        </authorList>
    </citation>
    <scope>NUCLEOTIDE SEQUENCE</scope>
    <source>
        <strain evidence="1">YG-Jan2019</strain>
    </source>
</reference>